<proteinExistence type="inferred from homology"/>
<dbReference type="InterPro" id="IPR016188">
    <property type="entry name" value="PurM-like_N"/>
</dbReference>
<dbReference type="AlphaFoldDB" id="A0A1G2M3J0"/>
<evidence type="ECO:0000256" key="9">
    <source>
        <dbReference type="ARBA" id="ARBA00032931"/>
    </source>
</evidence>
<feature type="domain" description="PurM-like C-terminal" evidence="13">
    <location>
        <begin position="183"/>
        <end position="379"/>
    </location>
</feature>
<evidence type="ECO:0000259" key="13">
    <source>
        <dbReference type="Pfam" id="PF02769"/>
    </source>
</evidence>
<dbReference type="InterPro" id="IPR036921">
    <property type="entry name" value="PurM-like_N_sf"/>
</dbReference>
<evidence type="ECO:0000313" key="14">
    <source>
        <dbReference type="EMBL" id="OHA18470.1"/>
    </source>
</evidence>
<dbReference type="GO" id="GO:0004641">
    <property type="term" value="F:phosphoribosylformylglycinamidine cyclo-ligase activity"/>
    <property type="evidence" value="ECO:0007669"/>
    <property type="project" value="UniProtKB-EC"/>
</dbReference>
<evidence type="ECO:0000256" key="3">
    <source>
        <dbReference type="ARBA" id="ARBA00013047"/>
    </source>
</evidence>
<name>A0A1G2M3J0_9BACT</name>
<dbReference type="GO" id="GO:0046084">
    <property type="term" value="P:adenine biosynthetic process"/>
    <property type="evidence" value="ECO:0007669"/>
    <property type="project" value="TreeGrafter"/>
</dbReference>
<keyword evidence="5" id="KW-0436">Ligase</keyword>
<accession>A0A1G2M3J0</accession>
<dbReference type="PANTHER" id="PTHR10520">
    <property type="entry name" value="TRIFUNCTIONAL PURINE BIOSYNTHETIC PROTEIN ADENOSINE-3-RELATED"/>
    <property type="match status" value="1"/>
</dbReference>
<dbReference type="EMBL" id="MHRF01000005">
    <property type="protein sequence ID" value="OHA18470.1"/>
    <property type="molecule type" value="Genomic_DNA"/>
</dbReference>
<evidence type="ECO:0000256" key="4">
    <source>
        <dbReference type="ARBA" id="ARBA00020367"/>
    </source>
</evidence>
<sequence length="399" mass="43663">MKTNKWTVYAERGVSPDKADVHKAVAKLSQGLFPTAFCKILPDVLAGSPNHCNILHADTAGTLAGLVWLVWKTTGNLEAVKSASIAALVMNTDDVACVGAVDNFLVNQTVGRNSFVVPAEVLEAVIAGAQEFCDMLASLQIKCVFAGGETADVPDIVRTLDVGSSLAVRMKRSHIIDAGRMEPGDYIIGLSSTGTAEWEKGSNSGIGANGLTNARHDLLRPLYRSIRDSHAPQMRKGLAYRGPFKFENQLPETRFTIAEALTSPTRTYLPIVKDILRTVGRKHIKGIIHCSGGGQTKIGKFGPAHNRYVKHTMSPVPRLFETIQKVSGLTWWEMYKVFNMGHRMEFIVPDAKIAQDCIDVSFGYRVPAQVVGHIEVRPSNEPERVFITLPHCPTTVLKY</sequence>
<dbReference type="Pfam" id="PF02769">
    <property type="entry name" value="AIRS_C"/>
    <property type="match status" value="1"/>
</dbReference>
<dbReference type="SUPFAM" id="SSF56042">
    <property type="entry name" value="PurM C-terminal domain-like"/>
    <property type="match status" value="1"/>
</dbReference>
<dbReference type="GO" id="GO:0005524">
    <property type="term" value="F:ATP binding"/>
    <property type="evidence" value="ECO:0007669"/>
    <property type="project" value="UniProtKB-KW"/>
</dbReference>
<evidence type="ECO:0000256" key="8">
    <source>
        <dbReference type="ARBA" id="ARBA00031908"/>
    </source>
</evidence>
<reference evidence="14 15" key="1">
    <citation type="journal article" date="2016" name="Nat. Commun.">
        <title>Thousands of microbial genomes shed light on interconnected biogeochemical processes in an aquifer system.</title>
        <authorList>
            <person name="Anantharaman K."/>
            <person name="Brown C.T."/>
            <person name="Hug L.A."/>
            <person name="Sharon I."/>
            <person name="Castelle C.J."/>
            <person name="Probst A.J."/>
            <person name="Thomas B.C."/>
            <person name="Singh A."/>
            <person name="Wilkins M.J."/>
            <person name="Karaoz U."/>
            <person name="Brodie E.L."/>
            <person name="Williams K.H."/>
            <person name="Hubbard S.S."/>
            <person name="Banfield J.F."/>
        </authorList>
    </citation>
    <scope>NUCLEOTIDE SEQUENCE [LARGE SCALE GENOMIC DNA]</scope>
</reference>
<dbReference type="STRING" id="1802301.A2664_00815"/>
<protein>
    <recommendedName>
        <fullName evidence="4">Phosphoribosylformylglycinamidine cyclo-ligase</fullName>
        <ecNumber evidence="3">6.3.3.1</ecNumber>
    </recommendedName>
    <alternativeName>
        <fullName evidence="9">AIR synthase</fullName>
    </alternativeName>
    <alternativeName>
        <fullName evidence="10">AIRS</fullName>
    </alternativeName>
    <alternativeName>
        <fullName evidence="8">Phosphoribosyl-aminoimidazole synthetase</fullName>
    </alternativeName>
</protein>
<keyword evidence="6" id="KW-0547">Nucleotide-binding</keyword>
<evidence type="ECO:0000313" key="15">
    <source>
        <dbReference type="Proteomes" id="UP000178873"/>
    </source>
</evidence>
<dbReference type="InterPro" id="IPR010918">
    <property type="entry name" value="PurM-like_C_dom"/>
</dbReference>
<evidence type="ECO:0000256" key="5">
    <source>
        <dbReference type="ARBA" id="ARBA00022598"/>
    </source>
</evidence>
<dbReference type="EC" id="6.3.3.1" evidence="3"/>
<dbReference type="Gene3D" id="3.90.650.10">
    <property type="entry name" value="PurM-like C-terminal domain"/>
    <property type="match status" value="1"/>
</dbReference>
<dbReference type="Gene3D" id="3.30.1330.10">
    <property type="entry name" value="PurM-like, N-terminal domain"/>
    <property type="match status" value="1"/>
</dbReference>
<comment type="pathway">
    <text evidence="1">Purine metabolism; IMP biosynthesis via de novo pathway; 5-amino-1-(5-phospho-D-ribosyl)imidazole from N(2)-formyl-N(1)-(5-phospho-D-ribosyl)glycinamide: step 2/2.</text>
</comment>
<dbReference type="Proteomes" id="UP000178873">
    <property type="component" value="Unassembled WGS sequence"/>
</dbReference>
<dbReference type="InterPro" id="IPR036676">
    <property type="entry name" value="PurM-like_C_sf"/>
</dbReference>
<dbReference type="GO" id="GO:0004637">
    <property type="term" value="F:phosphoribosylamine-glycine ligase activity"/>
    <property type="evidence" value="ECO:0007669"/>
    <property type="project" value="TreeGrafter"/>
</dbReference>
<evidence type="ECO:0000259" key="12">
    <source>
        <dbReference type="Pfam" id="PF00586"/>
    </source>
</evidence>
<dbReference type="PANTHER" id="PTHR10520:SF12">
    <property type="entry name" value="TRIFUNCTIONAL PURINE BIOSYNTHETIC PROTEIN ADENOSINE-3"/>
    <property type="match status" value="1"/>
</dbReference>
<comment type="caution">
    <text evidence="14">The sequence shown here is derived from an EMBL/GenBank/DDBJ whole genome shotgun (WGS) entry which is preliminary data.</text>
</comment>
<keyword evidence="7" id="KW-0067">ATP-binding</keyword>
<dbReference type="GO" id="GO:0006189">
    <property type="term" value="P:'de novo' IMP biosynthetic process"/>
    <property type="evidence" value="ECO:0007669"/>
    <property type="project" value="InterPro"/>
</dbReference>
<organism evidence="14 15">
    <name type="scientific">Candidatus Taylorbacteria bacterium RIFCSPHIGHO2_01_FULL_46_22b</name>
    <dbReference type="NCBI Taxonomy" id="1802301"/>
    <lineage>
        <taxon>Bacteria</taxon>
        <taxon>Candidatus Tayloriibacteriota</taxon>
    </lineage>
</organism>
<evidence type="ECO:0000256" key="7">
    <source>
        <dbReference type="ARBA" id="ARBA00022840"/>
    </source>
</evidence>
<evidence type="ECO:0000256" key="6">
    <source>
        <dbReference type="ARBA" id="ARBA00022741"/>
    </source>
</evidence>
<gene>
    <name evidence="14" type="ORF">A2664_00815</name>
</gene>
<evidence type="ECO:0000256" key="11">
    <source>
        <dbReference type="ARBA" id="ARBA00049057"/>
    </source>
</evidence>
<dbReference type="SUPFAM" id="SSF55326">
    <property type="entry name" value="PurM N-terminal domain-like"/>
    <property type="match status" value="1"/>
</dbReference>
<comment type="similarity">
    <text evidence="2">Belongs to the AIR synthase family.</text>
</comment>
<evidence type="ECO:0000256" key="10">
    <source>
        <dbReference type="ARBA" id="ARBA00033093"/>
    </source>
</evidence>
<comment type="catalytic activity">
    <reaction evidence="11">
        <text>2-formamido-N(1)-(5-O-phospho-beta-D-ribosyl)acetamidine + ATP = 5-amino-1-(5-phospho-beta-D-ribosyl)imidazole + ADP + phosphate + H(+)</text>
        <dbReference type="Rhea" id="RHEA:23032"/>
        <dbReference type="ChEBI" id="CHEBI:15378"/>
        <dbReference type="ChEBI" id="CHEBI:30616"/>
        <dbReference type="ChEBI" id="CHEBI:43474"/>
        <dbReference type="ChEBI" id="CHEBI:137981"/>
        <dbReference type="ChEBI" id="CHEBI:147287"/>
        <dbReference type="ChEBI" id="CHEBI:456216"/>
        <dbReference type="EC" id="6.3.3.1"/>
    </reaction>
</comment>
<dbReference type="Pfam" id="PF00586">
    <property type="entry name" value="AIRS"/>
    <property type="match status" value="1"/>
</dbReference>
<evidence type="ECO:0000256" key="2">
    <source>
        <dbReference type="ARBA" id="ARBA00010280"/>
    </source>
</evidence>
<dbReference type="GO" id="GO:0005829">
    <property type="term" value="C:cytosol"/>
    <property type="evidence" value="ECO:0007669"/>
    <property type="project" value="TreeGrafter"/>
</dbReference>
<evidence type="ECO:0000256" key="1">
    <source>
        <dbReference type="ARBA" id="ARBA00004686"/>
    </source>
</evidence>
<feature type="domain" description="PurM-like N-terminal" evidence="12">
    <location>
        <begin position="82"/>
        <end position="154"/>
    </location>
</feature>
<dbReference type="InterPro" id="IPR004733">
    <property type="entry name" value="PurM_cligase"/>
</dbReference>